<comment type="caution">
    <text evidence="2">The sequence shown here is derived from an EMBL/GenBank/DDBJ whole genome shotgun (WGS) entry which is preliminary data.</text>
</comment>
<dbReference type="OrthoDB" id="9763453at2"/>
<proteinExistence type="predicted"/>
<organism evidence="2 3">
    <name type="scientific">Lautropia dentalis</name>
    <dbReference type="NCBI Taxonomy" id="2490857"/>
    <lineage>
        <taxon>Bacteria</taxon>
        <taxon>Pseudomonadati</taxon>
        <taxon>Pseudomonadota</taxon>
        <taxon>Betaproteobacteria</taxon>
        <taxon>Burkholderiales</taxon>
        <taxon>Burkholderiaceae</taxon>
        <taxon>Lautropia</taxon>
    </lineage>
</organism>
<evidence type="ECO:0000256" key="1">
    <source>
        <dbReference type="SAM" id="MobiDB-lite"/>
    </source>
</evidence>
<reference evidence="2 3" key="1">
    <citation type="submission" date="2018-11" db="EMBL/GenBank/DDBJ databases">
        <title>Genome sequencing of Lautropia sp. KCOM 2505 (= ChDC F240).</title>
        <authorList>
            <person name="Kook J.-K."/>
            <person name="Park S.-N."/>
            <person name="Lim Y.K."/>
        </authorList>
    </citation>
    <scope>NUCLEOTIDE SEQUENCE [LARGE SCALE GENOMIC DNA]</scope>
    <source>
        <strain evidence="2 3">KCOM 2505</strain>
    </source>
</reference>
<evidence type="ECO:0000313" key="3">
    <source>
        <dbReference type="Proteomes" id="UP000270261"/>
    </source>
</evidence>
<protein>
    <submittedName>
        <fullName evidence="2">Uncharacterized protein</fullName>
    </submittedName>
</protein>
<name>A0A3R8LQI7_9BURK</name>
<dbReference type="AlphaFoldDB" id="A0A3R8LQI7"/>
<accession>A0A3R8LQI7</accession>
<dbReference type="RefSeq" id="WP_125096186.1">
    <property type="nucleotide sequence ID" value="NZ_RRUE01000002.1"/>
</dbReference>
<keyword evidence="3" id="KW-1185">Reference proteome</keyword>
<dbReference type="Proteomes" id="UP000270261">
    <property type="component" value="Unassembled WGS sequence"/>
</dbReference>
<gene>
    <name evidence="2" type="ORF">EHV23_11415</name>
</gene>
<evidence type="ECO:0000313" key="2">
    <source>
        <dbReference type="EMBL" id="RRN43987.1"/>
    </source>
</evidence>
<sequence length="441" mass="47251">MRHIHGSAFTSLAGARLTRTAPLLLVLMLSACGNDSESPGTASSKSVHGQTVSGIVQPGTPEAGAQAVSPAHNDLHTKALVPANGSITLTSGAFGKLYGPGVFKQDALANTVVGVQGAYEQKVSNRFRAQHNGQISSVRIYWQAGKGYASGTGGTVRLCILPDDGSSRHLPNLNATPLGTAWYSPGAALVGKGKPIFADAWFSGTQALKAGQIYHLLMENLDGSPASNFISSNNVITVRPNGRPSRWVATTDWATLLGTRRHGTSAGFNWYDLTVNGSSSDNYYTPILQLNYSTGAVQGNSNMEGSASDPKQVFTASASQPVREQFRPSGTRQVSGLSVATSASVGGQLRWRIVENGTELVSGAISQWSPNYRIVTNKTGARMTNYQWYDINLPRTITFHAGSTYDVEFLPQGSSQWKGAYHWDYNQNRNDANWPVVLRLN</sequence>
<feature type="compositionally biased region" description="Polar residues" evidence="1">
    <location>
        <begin position="37"/>
        <end position="54"/>
    </location>
</feature>
<dbReference type="EMBL" id="RRUE01000002">
    <property type="protein sequence ID" value="RRN43987.1"/>
    <property type="molecule type" value="Genomic_DNA"/>
</dbReference>
<feature type="region of interest" description="Disordered" evidence="1">
    <location>
        <begin position="37"/>
        <end position="69"/>
    </location>
</feature>
<dbReference type="PROSITE" id="PS51257">
    <property type="entry name" value="PROKAR_LIPOPROTEIN"/>
    <property type="match status" value="1"/>
</dbReference>